<protein>
    <submittedName>
        <fullName evidence="2">Uncharacterized protein</fullName>
    </submittedName>
</protein>
<gene>
    <name evidence="2" type="ORF">GCM10009839_10810</name>
</gene>
<dbReference type="EMBL" id="BAAAQN010000004">
    <property type="protein sequence ID" value="GAA2016908.1"/>
    <property type="molecule type" value="Genomic_DNA"/>
</dbReference>
<accession>A0ABP5F9J4</accession>
<proteinExistence type="predicted"/>
<dbReference type="Proteomes" id="UP001500751">
    <property type="component" value="Unassembled WGS sequence"/>
</dbReference>
<reference evidence="3" key="1">
    <citation type="journal article" date="2019" name="Int. J. Syst. Evol. Microbiol.">
        <title>The Global Catalogue of Microorganisms (GCM) 10K type strain sequencing project: providing services to taxonomists for standard genome sequencing and annotation.</title>
        <authorList>
            <consortium name="The Broad Institute Genomics Platform"/>
            <consortium name="The Broad Institute Genome Sequencing Center for Infectious Disease"/>
            <person name="Wu L."/>
            <person name="Ma J."/>
        </authorList>
    </citation>
    <scope>NUCLEOTIDE SEQUENCE [LARGE SCALE GENOMIC DNA]</scope>
    <source>
        <strain evidence="3">JCM 16014</strain>
    </source>
</reference>
<evidence type="ECO:0000256" key="1">
    <source>
        <dbReference type="SAM" id="MobiDB-lite"/>
    </source>
</evidence>
<organism evidence="2 3">
    <name type="scientific">Catenulispora yoronensis</name>
    <dbReference type="NCBI Taxonomy" id="450799"/>
    <lineage>
        <taxon>Bacteria</taxon>
        <taxon>Bacillati</taxon>
        <taxon>Actinomycetota</taxon>
        <taxon>Actinomycetes</taxon>
        <taxon>Catenulisporales</taxon>
        <taxon>Catenulisporaceae</taxon>
        <taxon>Catenulispora</taxon>
    </lineage>
</organism>
<evidence type="ECO:0000313" key="3">
    <source>
        <dbReference type="Proteomes" id="UP001500751"/>
    </source>
</evidence>
<feature type="compositionally biased region" description="Polar residues" evidence="1">
    <location>
        <begin position="1"/>
        <end position="12"/>
    </location>
</feature>
<sequence>MIGSRSADTASFSIAGVQSAGRPEPVAGAVLVGAFPPEVDAEAPVWAAEELEAAEPDVEELGAEEPPSDVDADGVEVFDADVAPVAPEALDVELPQPAKVSTAAPSRAAAVALAAVGRIRIRSLTG</sequence>
<keyword evidence="3" id="KW-1185">Reference proteome</keyword>
<feature type="region of interest" description="Disordered" evidence="1">
    <location>
        <begin position="1"/>
        <end position="21"/>
    </location>
</feature>
<evidence type="ECO:0000313" key="2">
    <source>
        <dbReference type="EMBL" id="GAA2016908.1"/>
    </source>
</evidence>
<comment type="caution">
    <text evidence="2">The sequence shown here is derived from an EMBL/GenBank/DDBJ whole genome shotgun (WGS) entry which is preliminary data.</text>
</comment>
<name>A0ABP5F9J4_9ACTN</name>